<dbReference type="Pfam" id="PF00814">
    <property type="entry name" value="TsaD"/>
    <property type="match status" value="1"/>
</dbReference>
<dbReference type="NCBIfam" id="TIGR01575">
    <property type="entry name" value="rimI"/>
    <property type="match status" value="1"/>
</dbReference>
<dbReference type="GO" id="GO:0008080">
    <property type="term" value="F:N-acetyltransferase activity"/>
    <property type="evidence" value="ECO:0007669"/>
    <property type="project" value="InterPro"/>
</dbReference>
<dbReference type="SUPFAM" id="SSF53067">
    <property type="entry name" value="Actin-like ATPase domain"/>
    <property type="match status" value="1"/>
</dbReference>
<evidence type="ECO:0000256" key="2">
    <source>
        <dbReference type="ARBA" id="ARBA00023315"/>
    </source>
</evidence>
<dbReference type="InterPro" id="IPR000905">
    <property type="entry name" value="Gcp-like_dom"/>
</dbReference>
<evidence type="ECO:0000256" key="1">
    <source>
        <dbReference type="ARBA" id="ARBA00022679"/>
    </source>
</evidence>
<organism evidence="4 5">
    <name type="scientific">Mycobacterium talmoniae</name>
    <dbReference type="NCBI Taxonomy" id="1858794"/>
    <lineage>
        <taxon>Bacteria</taxon>
        <taxon>Bacillati</taxon>
        <taxon>Actinomycetota</taxon>
        <taxon>Actinomycetes</taxon>
        <taxon>Mycobacteriales</taxon>
        <taxon>Mycobacteriaceae</taxon>
        <taxon>Mycobacterium</taxon>
    </lineage>
</organism>
<keyword evidence="1 4" id="KW-0808">Transferase</keyword>
<evidence type="ECO:0000313" key="4">
    <source>
        <dbReference type="EMBL" id="OHU92358.1"/>
    </source>
</evidence>
<gene>
    <name evidence="4" type="ORF">BKN37_25075</name>
</gene>
<dbReference type="CDD" id="cd24032">
    <property type="entry name" value="ASKHA_NBD_TsaB"/>
    <property type="match status" value="1"/>
</dbReference>
<dbReference type="InterPro" id="IPR006464">
    <property type="entry name" value="AcTrfase_RimI/Ard1"/>
</dbReference>
<evidence type="ECO:0000259" key="3">
    <source>
        <dbReference type="PROSITE" id="PS51186"/>
    </source>
</evidence>
<sequence>MTQVILAIDTATPAVTAGIVRRGEGVTVLAERVTVDARAHAERLTPNVLAALTDAGLGMADLGAVVVGCGPGPFTGLRVGMATAAAYGHALGIPVHGVCSLDAIGVQTGGEALVVTDARRREVYWARYRDGVRTAGPAVGSPADVDPGAAQAVAGSPAHAGLFGLPVLDIACPNVAGLVAAVGDWDAKPEPLVPLYLRRPDAKAPAAAVTIDPLGRADAHRCAELEALLFKGDDPWPVGAFLHEVAGKHNHYVAARADGKLVGYAGIARLGRIPPYEYEIHTIGVDPAWQGRGIGRRLLADLLDFADGGVVHLEVRTDNQAAIALYRAAGFEQVGLRKRYYRVSGADAYTMRREVSG</sequence>
<keyword evidence="2" id="KW-0012">Acyltransferase</keyword>
<keyword evidence="5" id="KW-1185">Reference proteome</keyword>
<dbReference type="InterPro" id="IPR016181">
    <property type="entry name" value="Acyl_CoA_acyltransferase"/>
</dbReference>
<dbReference type="EMBL" id="MLQM01000233">
    <property type="protein sequence ID" value="OHU92358.1"/>
    <property type="molecule type" value="Genomic_DNA"/>
</dbReference>
<evidence type="ECO:0000313" key="5">
    <source>
        <dbReference type="Proteomes" id="UP000179734"/>
    </source>
</evidence>
<dbReference type="InterPro" id="IPR043129">
    <property type="entry name" value="ATPase_NBD"/>
</dbReference>
<dbReference type="Pfam" id="PF00583">
    <property type="entry name" value="Acetyltransf_1"/>
    <property type="match status" value="1"/>
</dbReference>
<dbReference type="GO" id="GO:0002949">
    <property type="term" value="P:tRNA threonylcarbamoyladenosine modification"/>
    <property type="evidence" value="ECO:0007669"/>
    <property type="project" value="InterPro"/>
</dbReference>
<dbReference type="PANTHER" id="PTHR43877">
    <property type="entry name" value="AMINOALKYLPHOSPHONATE N-ACETYLTRANSFERASE-RELATED-RELATED"/>
    <property type="match status" value="1"/>
</dbReference>
<feature type="domain" description="N-acetyltransferase" evidence="3">
    <location>
        <begin position="209"/>
        <end position="356"/>
    </location>
</feature>
<reference evidence="4 5" key="1">
    <citation type="submission" date="2016-10" db="EMBL/GenBank/DDBJ databases">
        <title>Genome sequence of Mycobacterium talmonii.</title>
        <authorList>
            <person name="Greninger A.L."/>
            <person name="Elliott B."/>
            <person name="Vasireddy S."/>
            <person name="Vasireddy R."/>
        </authorList>
    </citation>
    <scope>NUCLEOTIDE SEQUENCE [LARGE SCALE GENOMIC DNA]</scope>
    <source>
        <strain evidence="5">NE-TNMC-100812</strain>
    </source>
</reference>
<dbReference type="CDD" id="cd04301">
    <property type="entry name" value="NAT_SF"/>
    <property type="match status" value="1"/>
</dbReference>
<dbReference type="NCBIfam" id="TIGR03725">
    <property type="entry name" value="T6A_YeaZ"/>
    <property type="match status" value="1"/>
</dbReference>
<dbReference type="InterPro" id="IPR000182">
    <property type="entry name" value="GNAT_dom"/>
</dbReference>
<dbReference type="InterPro" id="IPR022496">
    <property type="entry name" value="T6A_TsaB"/>
</dbReference>
<dbReference type="Gene3D" id="3.30.420.40">
    <property type="match status" value="2"/>
</dbReference>
<dbReference type="SUPFAM" id="SSF55729">
    <property type="entry name" value="Acyl-CoA N-acyltransferases (Nat)"/>
    <property type="match status" value="1"/>
</dbReference>
<dbReference type="InterPro" id="IPR050832">
    <property type="entry name" value="Bact_Acetyltransf"/>
</dbReference>
<name>A0A1S1MYW6_9MYCO</name>
<dbReference type="AlphaFoldDB" id="A0A1S1MYW6"/>
<dbReference type="Proteomes" id="UP000179734">
    <property type="component" value="Unassembled WGS sequence"/>
</dbReference>
<dbReference type="Gene3D" id="3.40.630.30">
    <property type="match status" value="1"/>
</dbReference>
<dbReference type="PROSITE" id="PS51186">
    <property type="entry name" value="GNAT"/>
    <property type="match status" value="1"/>
</dbReference>
<comment type="caution">
    <text evidence="4">The sequence shown here is derived from an EMBL/GenBank/DDBJ whole genome shotgun (WGS) entry which is preliminary data.</text>
</comment>
<proteinExistence type="predicted"/>
<protein>
    <submittedName>
        <fullName evidence="4">Bifunctional tRNA (Adenosine(37)-N6)-threonylcarbamoyltransferase complex dimerization subunit type 1 TsaB/ribosomal-protein-alanine acetyltransferase RimI</fullName>
    </submittedName>
</protein>
<accession>A0A1S1MYW6</accession>